<comment type="caution">
    <text evidence="14">The sequence shown here is derived from an EMBL/GenBank/DDBJ whole genome shotgun (WGS) entry which is preliminary data.</text>
</comment>
<evidence type="ECO:0000256" key="12">
    <source>
        <dbReference type="ARBA" id="ARBA00049020"/>
    </source>
</evidence>
<dbReference type="AlphaFoldDB" id="A0A9W8EFF7"/>
<evidence type="ECO:0000256" key="3">
    <source>
        <dbReference type="ARBA" id="ARBA00009723"/>
    </source>
</evidence>
<dbReference type="GO" id="GO:0008703">
    <property type="term" value="F:5-amino-6-(5-phosphoribosylamino)uracil reductase activity"/>
    <property type="evidence" value="ECO:0007669"/>
    <property type="project" value="InterPro"/>
</dbReference>
<comment type="catalytic activity">
    <reaction evidence="12">
        <text>2,5-diamino-6-(1-D-ribitylamino)pyrimidin-4(3H)-one 5'-phosphate + NADP(+) = 2,5-diamino-6-(1-D-ribosylamino)pyrimidin-4(3H)-one 5'-phosphate + NADPH + H(+)</text>
        <dbReference type="Rhea" id="RHEA:27278"/>
        <dbReference type="ChEBI" id="CHEBI:15378"/>
        <dbReference type="ChEBI" id="CHEBI:57783"/>
        <dbReference type="ChEBI" id="CHEBI:58349"/>
        <dbReference type="ChEBI" id="CHEBI:58890"/>
        <dbReference type="ChEBI" id="CHEBI:59545"/>
        <dbReference type="EC" id="1.1.1.302"/>
    </reaction>
</comment>
<dbReference type="InterPro" id="IPR050765">
    <property type="entry name" value="Riboflavin_Biosynth_HTPR"/>
</dbReference>
<proteinExistence type="inferred from homology"/>
<comment type="catalytic activity">
    <reaction evidence="11">
        <text>2,5-diamino-6-(1-D-ribitylamino)pyrimidin-4(3H)-one 5'-phosphate + NAD(+) = 2,5-diamino-6-(1-D-ribosylamino)pyrimidin-4(3H)-one 5'-phosphate + NADH + H(+)</text>
        <dbReference type="Rhea" id="RHEA:27274"/>
        <dbReference type="ChEBI" id="CHEBI:15378"/>
        <dbReference type="ChEBI" id="CHEBI:57540"/>
        <dbReference type="ChEBI" id="CHEBI:57945"/>
        <dbReference type="ChEBI" id="CHEBI:58890"/>
        <dbReference type="ChEBI" id="CHEBI:59545"/>
        <dbReference type="EC" id="1.1.1.302"/>
    </reaction>
</comment>
<dbReference type="OrthoDB" id="5432at2759"/>
<evidence type="ECO:0000256" key="2">
    <source>
        <dbReference type="ARBA" id="ARBA00005104"/>
    </source>
</evidence>
<reference evidence="14" key="1">
    <citation type="submission" date="2022-07" db="EMBL/GenBank/DDBJ databases">
        <title>Phylogenomic reconstructions and comparative analyses of Kickxellomycotina fungi.</title>
        <authorList>
            <person name="Reynolds N.K."/>
            <person name="Stajich J.E."/>
            <person name="Barry K."/>
            <person name="Grigoriev I.V."/>
            <person name="Crous P."/>
            <person name="Smith M.E."/>
        </authorList>
    </citation>
    <scope>NUCLEOTIDE SEQUENCE</scope>
    <source>
        <strain evidence="14">IMI 214461</strain>
    </source>
</reference>
<comment type="function">
    <text evidence="1">Catalyzes an early step in riboflavin biosynthesis, the NADPH-dependent reduction of the ribose side chain of 2,5-diamino-6-ribosylamino-4(3H)-pyrimidinone 5'-phosphate, yielding 2,5-diamino-6-ribitylamino-4(3H)-pyrimidinone 5'-phosphate.</text>
</comment>
<evidence type="ECO:0000313" key="15">
    <source>
        <dbReference type="Proteomes" id="UP001150907"/>
    </source>
</evidence>
<dbReference type="Proteomes" id="UP001150907">
    <property type="component" value="Unassembled WGS sequence"/>
</dbReference>
<organism evidence="14 15">
    <name type="scientific">Coemansia thaxteri</name>
    <dbReference type="NCBI Taxonomy" id="2663907"/>
    <lineage>
        <taxon>Eukaryota</taxon>
        <taxon>Fungi</taxon>
        <taxon>Fungi incertae sedis</taxon>
        <taxon>Zoopagomycota</taxon>
        <taxon>Kickxellomycotina</taxon>
        <taxon>Kickxellomycetes</taxon>
        <taxon>Kickxellales</taxon>
        <taxon>Kickxellaceae</taxon>
        <taxon>Coemansia</taxon>
    </lineage>
</organism>
<evidence type="ECO:0000256" key="4">
    <source>
        <dbReference type="ARBA" id="ARBA00012851"/>
    </source>
</evidence>
<dbReference type="Gene3D" id="3.40.430.10">
    <property type="entry name" value="Dihydrofolate Reductase, subunit A"/>
    <property type="match status" value="1"/>
</dbReference>
<sequence>MDHGTTGGLEEPYYAQARDFVQRHLPPCSGLQVTLTYAQSLDGMIAARPGQQLLLSSRAAMAMTHRMRAHHDAILVGIGTVLADDPQLSARLLPSSEMPCHPQPVVLDPHLRMPATARLLSGPRADPRLHSPWIIAGPHADPAKRQELQRLGATVISVDQVDQQGRPLLDAVAAELSRRGVRRLMVEGGAHIIQAFLASVLVNTLVVTIAPVFVGVGGVTAACASAAHAQTFPNIRPLAYEQFGTDVVMVASVQQ</sequence>
<comment type="pathway">
    <text evidence="2">Cofactor biosynthesis; riboflavin biosynthesis.</text>
</comment>
<dbReference type="GO" id="GO:0009231">
    <property type="term" value="P:riboflavin biosynthetic process"/>
    <property type="evidence" value="ECO:0007669"/>
    <property type="project" value="UniProtKB-KW"/>
</dbReference>
<dbReference type="PANTHER" id="PTHR38011">
    <property type="entry name" value="DIHYDROFOLATE REDUCTASE FAMILY PROTEIN (AFU_ORTHOLOGUE AFUA_8G06820)"/>
    <property type="match status" value="1"/>
</dbReference>
<accession>A0A9W8EFF7</accession>
<dbReference type="EMBL" id="JANBQF010000213">
    <property type="protein sequence ID" value="KAJ2003544.1"/>
    <property type="molecule type" value="Genomic_DNA"/>
</dbReference>
<evidence type="ECO:0000259" key="13">
    <source>
        <dbReference type="Pfam" id="PF01872"/>
    </source>
</evidence>
<keyword evidence="8 14" id="KW-0560">Oxidoreductase</keyword>
<keyword evidence="7" id="KW-0521">NADP</keyword>
<name>A0A9W8EFF7_9FUNG</name>
<protein>
    <recommendedName>
        <fullName evidence="5">2,5-diamino-6-ribosylamino-4(3H)-pyrimidinone 5'-phosphate reductase</fullName>
        <ecNumber evidence="4">1.1.1.302</ecNumber>
    </recommendedName>
    <alternativeName>
        <fullName evidence="10">2,5-diamino-6-(5-phospho-D-ribosylamino)pyrimidin-4(3H)-one reductase</fullName>
    </alternativeName>
    <alternativeName>
        <fullName evidence="9">2,5-diamino-6-ribitylamino-4(3H)-pyrimidinone 5'-phosphate synthase</fullName>
    </alternativeName>
</protein>
<evidence type="ECO:0000313" key="14">
    <source>
        <dbReference type="EMBL" id="KAJ2003544.1"/>
    </source>
</evidence>
<evidence type="ECO:0000256" key="5">
    <source>
        <dbReference type="ARBA" id="ARBA00015035"/>
    </source>
</evidence>
<gene>
    <name evidence="14" type="primary">RIB7</name>
    <name evidence="14" type="ORF">H4R26_003009</name>
</gene>
<evidence type="ECO:0000256" key="7">
    <source>
        <dbReference type="ARBA" id="ARBA00022857"/>
    </source>
</evidence>
<dbReference type="InterPro" id="IPR024072">
    <property type="entry name" value="DHFR-like_dom_sf"/>
</dbReference>
<dbReference type="InterPro" id="IPR002734">
    <property type="entry name" value="RibDG_C"/>
</dbReference>
<evidence type="ECO:0000256" key="6">
    <source>
        <dbReference type="ARBA" id="ARBA00022619"/>
    </source>
</evidence>
<feature type="domain" description="Bacterial bifunctional deaminase-reductase C-terminal" evidence="13">
    <location>
        <begin position="33"/>
        <end position="248"/>
    </location>
</feature>
<evidence type="ECO:0000256" key="8">
    <source>
        <dbReference type="ARBA" id="ARBA00023002"/>
    </source>
</evidence>
<evidence type="ECO:0000256" key="9">
    <source>
        <dbReference type="ARBA" id="ARBA00030073"/>
    </source>
</evidence>
<evidence type="ECO:0000256" key="10">
    <source>
        <dbReference type="ARBA" id="ARBA00031630"/>
    </source>
</evidence>
<dbReference type="Pfam" id="PF01872">
    <property type="entry name" value="RibD_C"/>
    <property type="match status" value="1"/>
</dbReference>
<evidence type="ECO:0000256" key="1">
    <source>
        <dbReference type="ARBA" id="ARBA00003555"/>
    </source>
</evidence>
<evidence type="ECO:0000256" key="11">
    <source>
        <dbReference type="ARBA" id="ARBA00047550"/>
    </source>
</evidence>
<dbReference type="EC" id="1.1.1.302" evidence="4"/>
<comment type="similarity">
    <text evidence="3">Belongs to the HTP reductase family.</text>
</comment>
<dbReference type="SUPFAM" id="SSF53597">
    <property type="entry name" value="Dihydrofolate reductase-like"/>
    <property type="match status" value="1"/>
</dbReference>
<keyword evidence="15" id="KW-1185">Reference proteome</keyword>
<keyword evidence="6" id="KW-0686">Riboflavin biosynthesis</keyword>
<dbReference type="PANTHER" id="PTHR38011:SF7">
    <property type="entry name" value="2,5-DIAMINO-6-RIBOSYLAMINO-4(3H)-PYRIMIDINONE 5'-PHOSPHATE REDUCTASE"/>
    <property type="match status" value="1"/>
</dbReference>